<dbReference type="GO" id="GO:0000160">
    <property type="term" value="P:phosphorelay signal transduction system"/>
    <property type="evidence" value="ECO:0007669"/>
    <property type="project" value="InterPro"/>
</dbReference>
<dbReference type="InterPro" id="IPR011006">
    <property type="entry name" value="CheY-like_superfamily"/>
</dbReference>
<organism evidence="3 4">
    <name type="scientific">Epibacterium ulvae</name>
    <dbReference type="NCBI Taxonomy" id="1156985"/>
    <lineage>
        <taxon>Bacteria</taxon>
        <taxon>Pseudomonadati</taxon>
        <taxon>Pseudomonadota</taxon>
        <taxon>Alphaproteobacteria</taxon>
        <taxon>Rhodobacterales</taxon>
        <taxon>Roseobacteraceae</taxon>
        <taxon>Epibacterium</taxon>
    </lineage>
</organism>
<feature type="domain" description="Response regulatory" evidence="2">
    <location>
        <begin position="6"/>
        <end position="122"/>
    </location>
</feature>
<gene>
    <name evidence="3" type="ORF">SAMN04488118_10170</name>
</gene>
<dbReference type="AlphaFoldDB" id="A0A1G5PK45"/>
<evidence type="ECO:0000256" key="1">
    <source>
        <dbReference type="PROSITE-ProRule" id="PRU00169"/>
    </source>
</evidence>
<proteinExistence type="predicted"/>
<evidence type="ECO:0000259" key="2">
    <source>
        <dbReference type="PROSITE" id="PS50110"/>
    </source>
</evidence>
<dbReference type="STRING" id="1156985.SAMN04488118_10170"/>
<dbReference type="RefSeq" id="WP_139163148.1">
    <property type="nucleotide sequence ID" value="NZ_CANLDO010000020.1"/>
</dbReference>
<evidence type="ECO:0000313" key="4">
    <source>
        <dbReference type="Proteomes" id="UP000198767"/>
    </source>
</evidence>
<comment type="caution">
    <text evidence="1">Lacks conserved residue(s) required for the propagation of feature annotation.</text>
</comment>
<dbReference type="SUPFAM" id="SSF52172">
    <property type="entry name" value="CheY-like"/>
    <property type="match status" value="1"/>
</dbReference>
<sequence>MKQNKSVLLIEEDISEQFMMRKIADALDIDIDIATEFAEGYALYQARPGHYGMILLSLDILLSADRNAFRRTQNTEIAPPVIALTTEDHTHDIHFWGNHDLQDCIKKPVTPVQMLHLVDRYQLGAVGKSA</sequence>
<protein>
    <submittedName>
        <fullName evidence="3">CheY chemotaxis protein or a CheY-like REC (Receiver) domain</fullName>
    </submittedName>
</protein>
<dbReference type="InterPro" id="IPR001789">
    <property type="entry name" value="Sig_transdc_resp-reg_receiver"/>
</dbReference>
<dbReference type="Proteomes" id="UP000198767">
    <property type="component" value="Unassembled WGS sequence"/>
</dbReference>
<dbReference type="Gene3D" id="3.40.50.2300">
    <property type="match status" value="1"/>
</dbReference>
<dbReference type="EMBL" id="FMWG01000001">
    <property type="protein sequence ID" value="SCZ49419.1"/>
    <property type="molecule type" value="Genomic_DNA"/>
</dbReference>
<dbReference type="PROSITE" id="PS50110">
    <property type="entry name" value="RESPONSE_REGULATORY"/>
    <property type="match status" value="1"/>
</dbReference>
<evidence type="ECO:0000313" key="3">
    <source>
        <dbReference type="EMBL" id="SCZ49419.1"/>
    </source>
</evidence>
<reference evidence="3 4" key="1">
    <citation type="submission" date="2016-10" db="EMBL/GenBank/DDBJ databases">
        <authorList>
            <person name="de Groot N.N."/>
        </authorList>
    </citation>
    <scope>NUCLEOTIDE SEQUENCE [LARGE SCALE GENOMIC DNA]</scope>
    <source>
        <strain evidence="3 4">U95</strain>
    </source>
</reference>
<name>A0A1G5PK45_9RHOB</name>
<accession>A0A1G5PK45</accession>
<keyword evidence="4" id="KW-1185">Reference proteome</keyword>